<protein>
    <recommendedName>
        <fullName evidence="5">2-C-methyl-D-erythritol 4-phosphate cytidylyltransferase</fullName>
    </recommendedName>
</protein>
<evidence type="ECO:0000313" key="4">
    <source>
        <dbReference type="Proteomes" id="UP000295163"/>
    </source>
</evidence>
<evidence type="ECO:0000256" key="2">
    <source>
        <dbReference type="ARBA" id="ARBA00022695"/>
    </source>
</evidence>
<keyword evidence="1" id="KW-0808">Transferase</keyword>
<reference evidence="3 4" key="1">
    <citation type="submission" date="2019-03" db="EMBL/GenBank/DDBJ databases">
        <title>Genome Sequencing and Assembly of Various Microbes Isolated from Partially Reclaimed Soil and Acid Mine Drainage (AMD) Site.</title>
        <authorList>
            <person name="Steinbock B."/>
            <person name="Bechtold R."/>
            <person name="Sevigny J.L."/>
            <person name="Thomas D."/>
            <person name="Cuthill L.R."/>
            <person name="Aveiro Johannsen E.J."/>
            <person name="Thomas K."/>
            <person name="Ghosh A."/>
        </authorList>
    </citation>
    <scope>NUCLEOTIDE SEQUENCE [LARGE SCALE GENOMIC DNA]</scope>
    <source>
        <strain evidence="3 4">S-A3</strain>
    </source>
</reference>
<comment type="caution">
    <text evidence="3">The sequence shown here is derived from an EMBL/GenBank/DDBJ whole genome shotgun (WGS) entry which is preliminary data.</text>
</comment>
<dbReference type="Pfam" id="PF01128">
    <property type="entry name" value="IspD"/>
    <property type="match status" value="1"/>
</dbReference>
<dbReference type="InterPro" id="IPR034683">
    <property type="entry name" value="IspD/TarI"/>
</dbReference>
<dbReference type="GO" id="GO:0070567">
    <property type="term" value="F:cytidylyltransferase activity"/>
    <property type="evidence" value="ECO:0007669"/>
    <property type="project" value="InterPro"/>
</dbReference>
<dbReference type="SUPFAM" id="SSF53448">
    <property type="entry name" value="Nucleotide-diphospho-sugar transferases"/>
    <property type="match status" value="1"/>
</dbReference>
<evidence type="ECO:0000313" key="3">
    <source>
        <dbReference type="EMBL" id="TDL40165.1"/>
    </source>
</evidence>
<dbReference type="EMBL" id="SMZT01000007">
    <property type="protein sequence ID" value="TDL40165.1"/>
    <property type="molecule type" value="Genomic_DNA"/>
</dbReference>
<dbReference type="InterPro" id="IPR029044">
    <property type="entry name" value="Nucleotide-diphossugar_trans"/>
</dbReference>
<name>A0A4R5YA31_KOCRO</name>
<dbReference type="Gene3D" id="3.90.550.10">
    <property type="entry name" value="Spore Coat Polysaccharide Biosynthesis Protein SpsA, Chain A"/>
    <property type="match status" value="1"/>
</dbReference>
<dbReference type="Proteomes" id="UP000295163">
    <property type="component" value="Unassembled WGS sequence"/>
</dbReference>
<evidence type="ECO:0008006" key="5">
    <source>
        <dbReference type="Google" id="ProtNLM"/>
    </source>
</evidence>
<proteinExistence type="predicted"/>
<sequence length="257" mass="26406">MALSGTVAVVPCSSAVSHLSPGARPFTSSALRGRTVFEHVLETLAGCPAIDGVVVLVDEAALPYFDEELAAPVRAELDVRCVPAARPGDEARSLLAHCADLAATGAHSRVLIHSTMHALAGAELVAAVAGALAEGRGVVVPGIPVVDSIMAVDDEEAGVISGAVDREGVRVLQGPWGFAAATLAHLHELPSLPGAAGQRPTGSPGRGFHEWAHRLAERAGHDVTILPGEMQAAALRSLVDVLRAEIFYEAGTAVRAL</sequence>
<dbReference type="GeneID" id="64348598"/>
<gene>
    <name evidence="3" type="ORF">E2R59_14325</name>
</gene>
<organism evidence="3 4">
    <name type="scientific">Kocuria rosea</name>
    <name type="common">Deinococcus erythromyxa</name>
    <name type="synonym">Micrococcus rubens</name>
    <dbReference type="NCBI Taxonomy" id="1275"/>
    <lineage>
        <taxon>Bacteria</taxon>
        <taxon>Bacillati</taxon>
        <taxon>Actinomycetota</taxon>
        <taxon>Actinomycetes</taxon>
        <taxon>Micrococcales</taxon>
        <taxon>Micrococcaceae</taxon>
        <taxon>Kocuria</taxon>
    </lineage>
</organism>
<accession>A0A4R5YA31</accession>
<dbReference type="RefSeq" id="WP_133411129.1">
    <property type="nucleotide sequence ID" value="NZ_SMZT01000007.1"/>
</dbReference>
<keyword evidence="2" id="KW-0548">Nucleotidyltransferase</keyword>
<evidence type="ECO:0000256" key="1">
    <source>
        <dbReference type="ARBA" id="ARBA00022679"/>
    </source>
</evidence>
<dbReference type="AlphaFoldDB" id="A0A4R5YA31"/>